<dbReference type="EC" id="2.7.1.48" evidence="3"/>
<evidence type="ECO:0000313" key="4">
    <source>
        <dbReference type="Proteomes" id="UP000054695"/>
    </source>
</evidence>
<keyword evidence="3" id="KW-0808">Transferase</keyword>
<proteinExistence type="predicted"/>
<evidence type="ECO:0000313" key="3">
    <source>
        <dbReference type="EMBL" id="KTC74116.1"/>
    </source>
</evidence>
<accession>A0A0W0RSS6</accession>
<name>A0A0W0RSS6_LEGBO</name>
<reference evidence="3 4" key="1">
    <citation type="submission" date="2015-11" db="EMBL/GenBank/DDBJ databases">
        <title>Genomic analysis of 38 Legionella species identifies large and diverse effector repertoires.</title>
        <authorList>
            <person name="Burstein D."/>
            <person name="Amaro F."/>
            <person name="Zusman T."/>
            <person name="Lifshitz Z."/>
            <person name="Cohen O."/>
            <person name="Gilbert J.A."/>
            <person name="Pupko T."/>
            <person name="Shuman H.A."/>
            <person name="Segal G."/>
        </authorList>
    </citation>
    <scope>NUCLEOTIDE SEQUENCE [LARGE SCALE GENOMIC DNA]</scope>
    <source>
        <strain evidence="3 4">WIGA</strain>
    </source>
</reference>
<keyword evidence="3" id="KW-0418">Kinase</keyword>
<dbReference type="PATRIC" id="fig|447.4.peg.1662"/>
<dbReference type="AlphaFoldDB" id="A0A0W0RSS6"/>
<dbReference type="GO" id="GO:0004849">
    <property type="term" value="F:uridine kinase activity"/>
    <property type="evidence" value="ECO:0007669"/>
    <property type="project" value="UniProtKB-EC"/>
</dbReference>
<keyword evidence="1" id="KW-0175">Coiled coil</keyword>
<keyword evidence="4" id="KW-1185">Reference proteome</keyword>
<feature type="coiled-coil region" evidence="1">
    <location>
        <begin position="124"/>
        <end position="151"/>
    </location>
</feature>
<protein>
    <submittedName>
        <fullName evidence="3">Uridine kinase</fullName>
        <ecNumber evidence="3">2.7.1.48</ecNumber>
    </submittedName>
</protein>
<dbReference type="Gene3D" id="3.40.50.300">
    <property type="entry name" value="P-loop containing nucleotide triphosphate hydrolases"/>
    <property type="match status" value="1"/>
</dbReference>
<gene>
    <name evidence="3" type="ORF">Lboz_1556</name>
</gene>
<dbReference type="GO" id="GO:0005524">
    <property type="term" value="F:ATP binding"/>
    <property type="evidence" value="ECO:0007669"/>
    <property type="project" value="InterPro"/>
</dbReference>
<dbReference type="Proteomes" id="UP000054695">
    <property type="component" value="Unassembled WGS sequence"/>
</dbReference>
<dbReference type="InterPro" id="IPR027417">
    <property type="entry name" value="P-loop_NTPase"/>
</dbReference>
<dbReference type="PANTHER" id="PTHR10285">
    <property type="entry name" value="URIDINE KINASE"/>
    <property type="match status" value="1"/>
</dbReference>
<organism evidence="3 4">
    <name type="scientific">Legionella bozemanae</name>
    <name type="common">Fluoribacter bozemanae</name>
    <dbReference type="NCBI Taxonomy" id="447"/>
    <lineage>
        <taxon>Bacteria</taxon>
        <taxon>Pseudomonadati</taxon>
        <taxon>Pseudomonadota</taxon>
        <taxon>Gammaproteobacteria</taxon>
        <taxon>Legionellales</taxon>
        <taxon>Legionellaceae</taxon>
        <taxon>Legionella</taxon>
    </lineage>
</organism>
<dbReference type="RefSeq" id="WP_058459203.1">
    <property type="nucleotide sequence ID" value="NZ_CAAAIY010000001.1"/>
</dbReference>
<dbReference type="EMBL" id="LNXU01000017">
    <property type="protein sequence ID" value="KTC74116.1"/>
    <property type="molecule type" value="Genomic_DNA"/>
</dbReference>
<dbReference type="PRINTS" id="PR00988">
    <property type="entry name" value="URIDINKINASE"/>
</dbReference>
<feature type="domain" description="Phosphoribulokinase/uridine kinase" evidence="2">
    <location>
        <begin position="4"/>
        <end position="140"/>
    </location>
</feature>
<evidence type="ECO:0000259" key="2">
    <source>
        <dbReference type="Pfam" id="PF00485"/>
    </source>
</evidence>
<dbReference type="STRING" id="447.Lboz_1556"/>
<dbReference type="InterPro" id="IPR006083">
    <property type="entry name" value="PRK/URK"/>
</dbReference>
<evidence type="ECO:0000256" key="1">
    <source>
        <dbReference type="SAM" id="Coils"/>
    </source>
</evidence>
<comment type="caution">
    <text evidence="3">The sequence shown here is derived from an EMBL/GenBank/DDBJ whole genome shotgun (WGS) entry which is preliminary data.</text>
</comment>
<dbReference type="Pfam" id="PF00485">
    <property type="entry name" value="PRK"/>
    <property type="match status" value="1"/>
</dbReference>
<dbReference type="SUPFAM" id="SSF52540">
    <property type="entry name" value="P-loop containing nucleoside triphosphate hydrolases"/>
    <property type="match status" value="1"/>
</dbReference>
<sequence>MATILGISGVSGAGKSTLAATLAKELSAVLISWDEFDEISIAPEDYVAWYQCGQDYREWNYSELAKILQVFKSGHSIVHPITQDVLIPTEFIIFDAPLGRLHQQTGQYIDLCIHIKVPLDISLCRRILRDFKEEKGEKKELLEELKFYLDESRPLFFDEQLKKNADFILNGEYATELQVQLILQFLNQGKGNAKKSYY</sequence>